<dbReference type="Pfam" id="PF20155">
    <property type="entry name" value="TMP_3"/>
    <property type="match status" value="1"/>
</dbReference>
<keyword evidence="2" id="KW-0472">Membrane</keyword>
<sequence>MSTIAATLAIRDNFSNTLNRAAQGTQRVIRSMQTLQAQSARTSPGRMFTGTSSAISGTNQRLDMLNRKQQEAAKNAEKVRSVWGGIRTVMAQAIVSLAAGTGAAMQAVDTHTNNNARLQSVNDGKQSDADLQKMVHGSAQRSGAGYSDMVGTVSKLGLTAGDSFNSNKEMVAFSELMKKSFASSGAPAAEQQAGMDQLTQAMASGKLQEDGFGSIMENAPVIAQAIADFTGKSIGELKKMSAEGTITADIIKGSLFAASDNIEAKFKTMPRTFASTWTQIQNFATMAFAGVMESINGFLNSDIGAGLVTGIMVAIAIIASGVEGLISIISTVASFVQSNWSIIGPILTVLATTAIMYLISLIWAWGVTAISMLWAWGSAAVVNGLRAFAAFMLANWPILLIGAAIGVLIVILNNMGVTFDQVIGFIGGALFGLYAFIYNIVVGIWNYWASFVEFFANVFNHPVYSVKRLFVNLANSVLDTVKRIAEAIDAVFGSNLSGSVTGLQKQMDDWLGEMPEGYKVTQRLETKSITEFSTKGYQAGSDMAKGMQDKIKGITSGFSGDAMKENGLDKGKGLGGGGEVGITGAGAAGAGTMPNIGKVGEVGQVNSEVDIGEEDLQMMKDVAEMRYVQNFVTMTPTIAMNASISEKVDVNDVMNEMERRLANEIAMGAEGAYS</sequence>
<protein>
    <submittedName>
        <fullName evidence="4">Tape measure protein</fullName>
    </submittedName>
</protein>
<name>A0A559IWA9_9BACL</name>
<dbReference type="EMBL" id="VNJK01000001">
    <property type="protein sequence ID" value="TVX91904.1"/>
    <property type="molecule type" value="Genomic_DNA"/>
</dbReference>
<evidence type="ECO:0000313" key="4">
    <source>
        <dbReference type="EMBL" id="TVX91904.1"/>
    </source>
</evidence>
<feature type="region of interest" description="Disordered" evidence="1">
    <location>
        <begin position="36"/>
        <end position="55"/>
    </location>
</feature>
<keyword evidence="5" id="KW-1185">Reference proteome</keyword>
<feature type="transmembrane region" description="Helical" evidence="2">
    <location>
        <begin position="348"/>
        <end position="376"/>
    </location>
</feature>
<accession>A0A559IWA9</accession>
<dbReference type="OrthoDB" id="1677957at2"/>
<evidence type="ECO:0000256" key="1">
    <source>
        <dbReference type="SAM" id="MobiDB-lite"/>
    </source>
</evidence>
<dbReference type="NCBIfam" id="TIGR02675">
    <property type="entry name" value="tape_meas_nterm"/>
    <property type="match status" value="1"/>
</dbReference>
<dbReference type="InterPro" id="IPR013491">
    <property type="entry name" value="Tape_meas_N"/>
</dbReference>
<evidence type="ECO:0000256" key="2">
    <source>
        <dbReference type="SAM" id="Phobius"/>
    </source>
</evidence>
<reference evidence="4 5" key="1">
    <citation type="submission" date="2019-07" db="EMBL/GenBank/DDBJ databases">
        <authorList>
            <person name="Kim J."/>
        </authorList>
    </citation>
    <scope>NUCLEOTIDE SEQUENCE [LARGE SCALE GENOMIC DNA]</scope>
    <source>
        <strain evidence="4 5">N4</strain>
    </source>
</reference>
<keyword evidence="2" id="KW-1133">Transmembrane helix</keyword>
<feature type="transmembrane region" description="Helical" evidence="2">
    <location>
        <begin position="423"/>
        <end position="448"/>
    </location>
</feature>
<evidence type="ECO:0000313" key="5">
    <source>
        <dbReference type="Proteomes" id="UP000318102"/>
    </source>
</evidence>
<proteinExistence type="predicted"/>
<dbReference type="AlphaFoldDB" id="A0A559IWA9"/>
<feature type="domain" description="Tape measure protein N-terminal" evidence="3">
    <location>
        <begin position="103"/>
        <end position="292"/>
    </location>
</feature>
<feature type="transmembrane region" description="Helical" evidence="2">
    <location>
        <begin position="388"/>
        <end position="411"/>
    </location>
</feature>
<keyword evidence="2" id="KW-0812">Transmembrane</keyword>
<evidence type="ECO:0000259" key="3">
    <source>
        <dbReference type="Pfam" id="PF20155"/>
    </source>
</evidence>
<organism evidence="4 5">
    <name type="scientific">Paenibacillus agilis</name>
    <dbReference type="NCBI Taxonomy" id="3020863"/>
    <lineage>
        <taxon>Bacteria</taxon>
        <taxon>Bacillati</taxon>
        <taxon>Bacillota</taxon>
        <taxon>Bacilli</taxon>
        <taxon>Bacillales</taxon>
        <taxon>Paenibacillaceae</taxon>
        <taxon>Paenibacillus</taxon>
    </lineage>
</organism>
<feature type="transmembrane region" description="Helical" evidence="2">
    <location>
        <begin position="303"/>
        <end position="336"/>
    </location>
</feature>
<comment type="caution">
    <text evidence="4">The sequence shown here is derived from an EMBL/GenBank/DDBJ whole genome shotgun (WGS) entry which is preliminary data.</text>
</comment>
<gene>
    <name evidence="4" type="ORF">FPZ44_01795</name>
</gene>
<dbReference type="Proteomes" id="UP000318102">
    <property type="component" value="Unassembled WGS sequence"/>
</dbReference>
<dbReference type="RefSeq" id="WP_144986847.1">
    <property type="nucleotide sequence ID" value="NZ_VNJK01000001.1"/>
</dbReference>